<sequence>MSISLSWSSLWMALSTLKSQYSRLRSCRWPSASSASMPYAHACPTGMGYPLLARSREPVEGSRGPSGSRRSSATSLRDLPPTYSMTM</sequence>
<gene>
    <name evidence="2" type="ORF">ATE80_29455</name>
</gene>
<feature type="region of interest" description="Disordered" evidence="1">
    <location>
        <begin position="53"/>
        <end position="87"/>
    </location>
</feature>
<evidence type="ECO:0000313" key="3">
    <source>
        <dbReference type="Proteomes" id="UP000054011"/>
    </source>
</evidence>
<proteinExistence type="predicted"/>
<dbReference type="AlphaFoldDB" id="A0A124EBS4"/>
<organism evidence="2 3">
    <name type="scientific">Streptomyces kanasensis</name>
    <dbReference type="NCBI Taxonomy" id="936756"/>
    <lineage>
        <taxon>Bacteria</taxon>
        <taxon>Bacillati</taxon>
        <taxon>Actinomycetota</taxon>
        <taxon>Actinomycetes</taxon>
        <taxon>Kitasatosporales</taxon>
        <taxon>Streptomycetaceae</taxon>
        <taxon>Streptomyces</taxon>
    </lineage>
</organism>
<keyword evidence="3" id="KW-1185">Reference proteome</keyword>
<name>A0A124EBS4_9ACTN</name>
<protein>
    <submittedName>
        <fullName evidence="2">Uncharacterized protein</fullName>
    </submittedName>
</protein>
<dbReference type="Proteomes" id="UP000054011">
    <property type="component" value="Unassembled WGS sequence"/>
</dbReference>
<dbReference type="EMBL" id="LNSV01000146">
    <property type="protein sequence ID" value="KUH35391.1"/>
    <property type="molecule type" value="Genomic_DNA"/>
</dbReference>
<feature type="compositionally biased region" description="Low complexity" evidence="1">
    <location>
        <begin position="61"/>
        <end position="72"/>
    </location>
</feature>
<comment type="caution">
    <text evidence="2">The sequence shown here is derived from an EMBL/GenBank/DDBJ whole genome shotgun (WGS) entry which is preliminary data.</text>
</comment>
<evidence type="ECO:0000256" key="1">
    <source>
        <dbReference type="SAM" id="MobiDB-lite"/>
    </source>
</evidence>
<accession>A0A124EBS4</accession>
<reference evidence="2 3" key="1">
    <citation type="submission" date="2015-11" db="EMBL/GenBank/DDBJ databases">
        <title>Genome-wide analysis reveals the secondary metabolome in Streptomyces kanasensis ZX01.</title>
        <authorList>
            <person name="Zhang G."/>
            <person name="Han L."/>
            <person name="Feng J."/>
            <person name="Zhang X."/>
        </authorList>
    </citation>
    <scope>NUCLEOTIDE SEQUENCE [LARGE SCALE GENOMIC DNA]</scope>
    <source>
        <strain evidence="2 3">ZX01</strain>
    </source>
</reference>
<evidence type="ECO:0000313" key="2">
    <source>
        <dbReference type="EMBL" id="KUH35391.1"/>
    </source>
</evidence>